<evidence type="ECO:0000313" key="2">
    <source>
        <dbReference type="Proteomes" id="UP001151760"/>
    </source>
</evidence>
<keyword evidence="2" id="KW-1185">Reference proteome</keyword>
<dbReference type="Proteomes" id="UP001151760">
    <property type="component" value="Unassembled WGS sequence"/>
</dbReference>
<comment type="caution">
    <text evidence="1">The sequence shown here is derived from an EMBL/GenBank/DDBJ whole genome shotgun (WGS) entry which is preliminary data.</text>
</comment>
<reference evidence="1" key="2">
    <citation type="submission" date="2022-01" db="EMBL/GenBank/DDBJ databases">
        <authorList>
            <person name="Yamashiro T."/>
            <person name="Shiraishi A."/>
            <person name="Satake H."/>
            <person name="Nakayama K."/>
        </authorList>
    </citation>
    <scope>NUCLEOTIDE SEQUENCE</scope>
</reference>
<name>A0ABQ5GC55_9ASTR</name>
<evidence type="ECO:0000313" key="1">
    <source>
        <dbReference type="EMBL" id="GJT72664.1"/>
    </source>
</evidence>
<accession>A0ABQ5GC55</accession>
<gene>
    <name evidence="1" type="ORF">Tco_1031950</name>
</gene>
<reference evidence="1" key="1">
    <citation type="journal article" date="2022" name="Int. J. Mol. Sci.">
        <title>Draft Genome of Tanacetum Coccineum: Genomic Comparison of Closely Related Tanacetum-Family Plants.</title>
        <authorList>
            <person name="Yamashiro T."/>
            <person name="Shiraishi A."/>
            <person name="Nakayama K."/>
            <person name="Satake H."/>
        </authorList>
    </citation>
    <scope>NUCLEOTIDE SEQUENCE</scope>
</reference>
<dbReference type="EMBL" id="BQNB010018280">
    <property type="protein sequence ID" value="GJT72664.1"/>
    <property type="molecule type" value="Genomic_DNA"/>
</dbReference>
<proteinExistence type="predicted"/>
<organism evidence="1 2">
    <name type="scientific">Tanacetum coccineum</name>
    <dbReference type="NCBI Taxonomy" id="301880"/>
    <lineage>
        <taxon>Eukaryota</taxon>
        <taxon>Viridiplantae</taxon>
        <taxon>Streptophyta</taxon>
        <taxon>Embryophyta</taxon>
        <taxon>Tracheophyta</taxon>
        <taxon>Spermatophyta</taxon>
        <taxon>Magnoliopsida</taxon>
        <taxon>eudicotyledons</taxon>
        <taxon>Gunneridae</taxon>
        <taxon>Pentapetalae</taxon>
        <taxon>asterids</taxon>
        <taxon>campanulids</taxon>
        <taxon>Asterales</taxon>
        <taxon>Asteraceae</taxon>
        <taxon>Asteroideae</taxon>
        <taxon>Anthemideae</taxon>
        <taxon>Anthemidinae</taxon>
        <taxon>Tanacetum</taxon>
    </lineage>
</organism>
<sequence length="153" mass="17720">MKQYSKITPEDIELILWGDLKIMMESSTKENDQELKDGTIIHMLVERKYPLSKELLQQMLDLGLEVEEESTVALQLHWLVQKQTAFGKDKSNPLIVGSLLKTTKRVDYPRGNGYCYVDKEGKLKANQGCSRCQRNLKIRSRFDIVFGYILHKV</sequence>
<protein>
    <submittedName>
        <fullName evidence="1">Uncharacterized protein</fullName>
    </submittedName>
</protein>